<gene>
    <name evidence="1" type="ORF">CROQUDRAFT_100933</name>
</gene>
<dbReference type="Proteomes" id="UP000886653">
    <property type="component" value="Unassembled WGS sequence"/>
</dbReference>
<organism evidence="1 2">
    <name type="scientific">Cronartium quercuum f. sp. fusiforme G11</name>
    <dbReference type="NCBI Taxonomy" id="708437"/>
    <lineage>
        <taxon>Eukaryota</taxon>
        <taxon>Fungi</taxon>
        <taxon>Dikarya</taxon>
        <taxon>Basidiomycota</taxon>
        <taxon>Pucciniomycotina</taxon>
        <taxon>Pucciniomycetes</taxon>
        <taxon>Pucciniales</taxon>
        <taxon>Coleosporiaceae</taxon>
        <taxon>Cronartium</taxon>
    </lineage>
</organism>
<sequence length="251" mass="27377">MYIRELPSNVNEERELWAGWSKTYSSTVYSDMLVVLHELLTPQSSEDLHTVSGGASGLLKLLGTSWPEPSELLDTRSSRRPFPEIGRSFSIPEAPRDLSRSSCGCHRPLKSSAPLGFLVHFPAKLVSGSALTKPKWCKQRLRADSVAESSAPTSLIICDQTGASTRLTDRVVESAHCSHQFDRKQSSWMRPVASNLIVSGRIQLDHLRSNWCEQRADSATLSFPTSPNAQSKSCLGGPAPIKTGALTSASV</sequence>
<name>A0A9P6N5S1_9BASI</name>
<evidence type="ECO:0000313" key="1">
    <source>
        <dbReference type="EMBL" id="KAG0139871.1"/>
    </source>
</evidence>
<dbReference type="EMBL" id="MU167510">
    <property type="protein sequence ID" value="KAG0139871.1"/>
    <property type="molecule type" value="Genomic_DNA"/>
</dbReference>
<dbReference type="AlphaFoldDB" id="A0A9P6N5S1"/>
<accession>A0A9P6N5S1</accession>
<evidence type="ECO:0000313" key="2">
    <source>
        <dbReference type="Proteomes" id="UP000886653"/>
    </source>
</evidence>
<protein>
    <submittedName>
        <fullName evidence="1">Uncharacterized protein</fullName>
    </submittedName>
</protein>
<reference evidence="1" key="1">
    <citation type="submission" date="2013-11" db="EMBL/GenBank/DDBJ databases">
        <title>Genome sequence of the fusiform rust pathogen reveals effectors for host alternation and coevolution with pine.</title>
        <authorList>
            <consortium name="DOE Joint Genome Institute"/>
            <person name="Smith K."/>
            <person name="Pendleton A."/>
            <person name="Kubisiak T."/>
            <person name="Anderson C."/>
            <person name="Salamov A."/>
            <person name="Aerts A."/>
            <person name="Riley R."/>
            <person name="Clum A."/>
            <person name="Lindquist E."/>
            <person name="Ence D."/>
            <person name="Campbell M."/>
            <person name="Kronenberg Z."/>
            <person name="Feau N."/>
            <person name="Dhillon B."/>
            <person name="Hamelin R."/>
            <person name="Burleigh J."/>
            <person name="Smith J."/>
            <person name="Yandell M."/>
            <person name="Nelson C."/>
            <person name="Grigoriev I."/>
            <person name="Davis J."/>
        </authorList>
    </citation>
    <scope>NUCLEOTIDE SEQUENCE</scope>
    <source>
        <strain evidence="1">G11</strain>
    </source>
</reference>
<proteinExistence type="predicted"/>
<comment type="caution">
    <text evidence="1">The sequence shown here is derived from an EMBL/GenBank/DDBJ whole genome shotgun (WGS) entry which is preliminary data.</text>
</comment>
<keyword evidence="2" id="KW-1185">Reference proteome</keyword>